<dbReference type="EMBL" id="JAULSO010000003">
    <property type="protein sequence ID" value="KAK3685293.1"/>
    <property type="molecule type" value="Genomic_DNA"/>
</dbReference>
<name>A0AAE1CAA0_9PEZI</name>
<keyword evidence="2" id="KW-0378">Hydrolase</keyword>
<evidence type="ECO:0000313" key="2">
    <source>
        <dbReference type="EMBL" id="KAK3685293.1"/>
    </source>
</evidence>
<dbReference type="AlphaFoldDB" id="A0AAE1CAA0"/>
<dbReference type="InterPro" id="IPR029058">
    <property type="entry name" value="AB_hydrolase_fold"/>
</dbReference>
<organism evidence="2 3">
    <name type="scientific">Podospora appendiculata</name>
    <dbReference type="NCBI Taxonomy" id="314037"/>
    <lineage>
        <taxon>Eukaryota</taxon>
        <taxon>Fungi</taxon>
        <taxon>Dikarya</taxon>
        <taxon>Ascomycota</taxon>
        <taxon>Pezizomycotina</taxon>
        <taxon>Sordariomycetes</taxon>
        <taxon>Sordariomycetidae</taxon>
        <taxon>Sordariales</taxon>
        <taxon>Podosporaceae</taxon>
        <taxon>Podospora</taxon>
    </lineage>
</organism>
<reference evidence="2" key="1">
    <citation type="journal article" date="2023" name="Mol. Phylogenet. Evol.">
        <title>Genome-scale phylogeny and comparative genomics of the fungal order Sordariales.</title>
        <authorList>
            <person name="Hensen N."/>
            <person name="Bonometti L."/>
            <person name="Westerberg I."/>
            <person name="Brannstrom I.O."/>
            <person name="Guillou S."/>
            <person name="Cros-Aarteil S."/>
            <person name="Calhoun S."/>
            <person name="Haridas S."/>
            <person name="Kuo A."/>
            <person name="Mondo S."/>
            <person name="Pangilinan J."/>
            <person name="Riley R."/>
            <person name="LaButti K."/>
            <person name="Andreopoulos B."/>
            <person name="Lipzen A."/>
            <person name="Chen C."/>
            <person name="Yan M."/>
            <person name="Daum C."/>
            <person name="Ng V."/>
            <person name="Clum A."/>
            <person name="Steindorff A."/>
            <person name="Ohm R.A."/>
            <person name="Martin F."/>
            <person name="Silar P."/>
            <person name="Natvig D.O."/>
            <person name="Lalanne C."/>
            <person name="Gautier V."/>
            <person name="Ament-Velasquez S.L."/>
            <person name="Kruys A."/>
            <person name="Hutchinson M.I."/>
            <person name="Powell A.J."/>
            <person name="Barry K."/>
            <person name="Miller A.N."/>
            <person name="Grigoriev I.V."/>
            <person name="Debuchy R."/>
            <person name="Gladieux P."/>
            <person name="Hiltunen Thoren M."/>
            <person name="Johannesson H."/>
        </authorList>
    </citation>
    <scope>NUCLEOTIDE SEQUENCE</scope>
    <source>
        <strain evidence="2">CBS 314.62</strain>
    </source>
</reference>
<feature type="domain" description="Thioesterase" evidence="1">
    <location>
        <begin position="23"/>
        <end position="123"/>
    </location>
</feature>
<proteinExistence type="predicted"/>
<dbReference type="InterPro" id="IPR001031">
    <property type="entry name" value="Thioesterase"/>
</dbReference>
<sequence length="312" mass="34257">MGDRNPIHQVQFAPRNQRTHATPLVLIHDGGGTTFAYFTLETLRRNVWAIHNPRYSSGKAWDGGMDEMARHYIGLMKKAGITGSIIIGGWSLGGYVALVIARMLAADTWSTIKVTGLLLIDSPYLLPGCKLPPGVPPPDLAGIPDLVLISLANCEAMLETWELPTWDKAAFEGRDVRFTARGRSFNIAPGNVVYKPLEGDWKTVAVKAQQIQDDNRIHQGSFGSPQLPPAVMLRSVDRAPVKGADSGKPCRVDMFRDEPLLGWDTRYPSFIKAVMEARSHHYDMFNGKNIKQVTAQINEALEILGTIGAVGT</sequence>
<dbReference type="GO" id="GO:0016787">
    <property type="term" value="F:hydrolase activity"/>
    <property type="evidence" value="ECO:0007669"/>
    <property type="project" value="UniProtKB-KW"/>
</dbReference>
<keyword evidence="3" id="KW-1185">Reference proteome</keyword>
<comment type="caution">
    <text evidence="2">The sequence shown here is derived from an EMBL/GenBank/DDBJ whole genome shotgun (WGS) entry which is preliminary data.</text>
</comment>
<dbReference type="SUPFAM" id="SSF53474">
    <property type="entry name" value="alpha/beta-Hydrolases"/>
    <property type="match status" value="1"/>
</dbReference>
<gene>
    <name evidence="2" type="ORF">B0T22DRAFT_409565</name>
</gene>
<dbReference type="Proteomes" id="UP001270362">
    <property type="component" value="Unassembled WGS sequence"/>
</dbReference>
<evidence type="ECO:0000313" key="3">
    <source>
        <dbReference type="Proteomes" id="UP001270362"/>
    </source>
</evidence>
<dbReference type="Gene3D" id="3.40.50.1820">
    <property type="entry name" value="alpha/beta hydrolase"/>
    <property type="match status" value="1"/>
</dbReference>
<reference evidence="2" key="2">
    <citation type="submission" date="2023-06" db="EMBL/GenBank/DDBJ databases">
        <authorList>
            <consortium name="Lawrence Berkeley National Laboratory"/>
            <person name="Haridas S."/>
            <person name="Hensen N."/>
            <person name="Bonometti L."/>
            <person name="Westerberg I."/>
            <person name="Brannstrom I.O."/>
            <person name="Guillou S."/>
            <person name="Cros-Aarteil S."/>
            <person name="Calhoun S."/>
            <person name="Kuo A."/>
            <person name="Mondo S."/>
            <person name="Pangilinan J."/>
            <person name="Riley R."/>
            <person name="Labutti K."/>
            <person name="Andreopoulos B."/>
            <person name="Lipzen A."/>
            <person name="Chen C."/>
            <person name="Yanf M."/>
            <person name="Daum C."/>
            <person name="Ng V."/>
            <person name="Clum A."/>
            <person name="Steindorff A."/>
            <person name="Ohm R."/>
            <person name="Martin F."/>
            <person name="Silar P."/>
            <person name="Natvig D."/>
            <person name="Lalanne C."/>
            <person name="Gautier V."/>
            <person name="Ament-Velasquez S.L."/>
            <person name="Kruys A."/>
            <person name="Hutchinson M.I."/>
            <person name="Powell A.J."/>
            <person name="Barry K."/>
            <person name="Miller A.N."/>
            <person name="Grigoriev I.V."/>
            <person name="Debuchy R."/>
            <person name="Gladieux P."/>
            <person name="Thoren M.H."/>
            <person name="Johannesson H."/>
        </authorList>
    </citation>
    <scope>NUCLEOTIDE SEQUENCE</scope>
    <source>
        <strain evidence="2">CBS 314.62</strain>
    </source>
</reference>
<protein>
    <submittedName>
        <fullName evidence="2">Alpha/Beta hydrolase protein</fullName>
    </submittedName>
</protein>
<accession>A0AAE1CAA0</accession>
<evidence type="ECO:0000259" key="1">
    <source>
        <dbReference type="Pfam" id="PF00975"/>
    </source>
</evidence>
<dbReference type="Pfam" id="PF00975">
    <property type="entry name" value="Thioesterase"/>
    <property type="match status" value="1"/>
</dbReference>